<dbReference type="EMBL" id="QQBB01000026">
    <property type="protein sequence ID" value="RDI50225.1"/>
    <property type="molecule type" value="Genomic_DNA"/>
</dbReference>
<name>A0A370H4J9_9HYPH</name>
<reference evidence="1 2" key="1">
    <citation type="submission" date="2018-07" db="EMBL/GenBank/DDBJ databases">
        <title>Genomic Encyclopedia of Type Strains, Phase IV (KMG-IV): sequencing the most valuable type-strain genomes for metagenomic binning, comparative biology and taxonomic classification.</title>
        <authorList>
            <person name="Goeker M."/>
        </authorList>
    </citation>
    <scope>NUCLEOTIDE SEQUENCE [LARGE SCALE GENOMIC DNA]</scope>
    <source>
        <strain evidence="1 2">DSM 14364</strain>
    </source>
</reference>
<comment type="caution">
    <text evidence="1">The sequence shown here is derived from an EMBL/GenBank/DDBJ whole genome shotgun (WGS) entry which is preliminary data.</text>
</comment>
<proteinExistence type="predicted"/>
<dbReference type="InterPro" id="IPR009337">
    <property type="entry name" value="DUF995"/>
</dbReference>
<dbReference type="Proteomes" id="UP000254925">
    <property type="component" value="Unassembled WGS sequence"/>
</dbReference>
<sequence>MLRLHEIAFASGMAILASTAGALGQTAQGAQCTPPVSHASRYDNCRLVTLQKGMVCRCNVRSQAALQTSSRPASLRSAAVRAEARTVAPADRAEVVRRPDERALTVSELQQIYSGRTWVWSEGGGYFDPSGAFYAAVGNSPTSAFLARGRWTAGSQGELCFQALWNGQVGKNAEKTCFYHKVANGNILQKRGEDGEWYVFRNARARPKDEFRKIVLGNRISDKMSDIRSKYLYGIIM</sequence>
<dbReference type="OrthoDB" id="8071960at2"/>
<evidence type="ECO:0000313" key="1">
    <source>
        <dbReference type="EMBL" id="RDI50225.1"/>
    </source>
</evidence>
<gene>
    <name evidence="1" type="ORF">DES45_1265</name>
</gene>
<keyword evidence="2" id="KW-1185">Reference proteome</keyword>
<dbReference type="Pfam" id="PF06191">
    <property type="entry name" value="DUF995"/>
    <property type="match status" value="1"/>
</dbReference>
<accession>A0A370H4J9</accession>
<organism evidence="1 2">
    <name type="scientific">Microvirga subterranea</name>
    <dbReference type="NCBI Taxonomy" id="186651"/>
    <lineage>
        <taxon>Bacteria</taxon>
        <taxon>Pseudomonadati</taxon>
        <taxon>Pseudomonadota</taxon>
        <taxon>Alphaproteobacteria</taxon>
        <taxon>Hyphomicrobiales</taxon>
        <taxon>Methylobacteriaceae</taxon>
        <taxon>Microvirga</taxon>
    </lineage>
</organism>
<protein>
    <submittedName>
        <fullName evidence="1">Uncharacterized protein DUF995</fullName>
    </submittedName>
</protein>
<evidence type="ECO:0000313" key="2">
    <source>
        <dbReference type="Proteomes" id="UP000254925"/>
    </source>
</evidence>
<dbReference type="AlphaFoldDB" id="A0A370H4J9"/>